<dbReference type="InterPro" id="IPR055259">
    <property type="entry name" value="YkvP/CgeB_Glyco_trans-like"/>
</dbReference>
<dbReference type="Gene3D" id="3.40.50.2000">
    <property type="entry name" value="Glycogen Phosphorylase B"/>
    <property type="match status" value="1"/>
</dbReference>
<dbReference type="SUPFAM" id="SSF53756">
    <property type="entry name" value="UDP-Glycosyltransferase/glycogen phosphorylase"/>
    <property type="match status" value="1"/>
</dbReference>
<protein>
    <submittedName>
        <fullName evidence="2">Glycosyltransferase family 1 protein</fullName>
    </submittedName>
</protein>
<dbReference type="Pfam" id="PF13524">
    <property type="entry name" value="Glyco_trans_1_2"/>
    <property type="match status" value="1"/>
</dbReference>
<sequence>MHENLTVPFAGKKVFWFGERYFVDALQNMGADVTYARPDGRPLDWQGVVRTAGFEPDLLVYGDRSLPVPLLGLEDYPCPTMFLCVDTHIHSWYPFYAQAFDLCTVSLRDHMETFCNKRLPDERLLWLPPFARDEDLPKPMDKEWDLLFVGNVGEDIFPVRTRMLHEIGKRMPGLVVRQGTYRDLYPKGRVILNIAERGDLNYRVFEVLGCGGCLLTPAIGHGQEELFENGRDLFTYPVNDVDALVETAQKLLAEPELCQRVAASGQAKVDAMHRASHRAAEFARWAESFDLNTLAAQRRRQAPVIHDMFLRLLYLHLAETCGNDVLAMAYMKAAKRG</sequence>
<reference evidence="2 3" key="1">
    <citation type="journal article" date="2017" name="Int. J. Syst. Evol. Microbiol.">
        <title>Desulfovibrio senegalensis sp. nov., a mesophilic sulfate reducer isolated from marine sediment.</title>
        <authorList>
            <person name="Thioye A."/>
            <person name="Gam Z.B.A."/>
            <person name="Mbengue M."/>
            <person name="Cayol J.L."/>
            <person name="Joseph-Bartoli M."/>
            <person name="Toure-Kane C."/>
            <person name="Labat M."/>
        </authorList>
    </citation>
    <scope>NUCLEOTIDE SEQUENCE [LARGE SCALE GENOMIC DNA]</scope>
    <source>
        <strain evidence="2 3">DSM 101509</strain>
    </source>
</reference>
<dbReference type="GO" id="GO:0016740">
    <property type="term" value="F:transferase activity"/>
    <property type="evidence" value="ECO:0007669"/>
    <property type="project" value="UniProtKB-KW"/>
</dbReference>
<proteinExistence type="predicted"/>
<keyword evidence="3" id="KW-1185">Reference proteome</keyword>
<evidence type="ECO:0000259" key="1">
    <source>
        <dbReference type="Pfam" id="PF13524"/>
    </source>
</evidence>
<keyword evidence="2" id="KW-0808">Transferase</keyword>
<dbReference type="EMBL" id="WAIE01000008">
    <property type="protein sequence ID" value="KAB1439091.1"/>
    <property type="molecule type" value="Genomic_DNA"/>
</dbReference>
<organism evidence="2 3">
    <name type="scientific">Pseudodesulfovibrio senegalensis</name>
    <dbReference type="NCBI Taxonomy" id="1721087"/>
    <lineage>
        <taxon>Bacteria</taxon>
        <taxon>Pseudomonadati</taxon>
        <taxon>Thermodesulfobacteriota</taxon>
        <taxon>Desulfovibrionia</taxon>
        <taxon>Desulfovibrionales</taxon>
        <taxon>Desulfovibrionaceae</taxon>
    </lineage>
</organism>
<feature type="domain" description="Spore protein YkvP/CgeB glycosyl transferase-like" evidence="1">
    <location>
        <begin position="176"/>
        <end position="282"/>
    </location>
</feature>
<accession>A0A6N6N0W1</accession>
<dbReference type="Proteomes" id="UP000438699">
    <property type="component" value="Unassembled WGS sequence"/>
</dbReference>
<gene>
    <name evidence="2" type="ORF">F8A88_14390</name>
</gene>
<name>A0A6N6N0W1_9BACT</name>
<dbReference type="OrthoDB" id="9800484at2"/>
<comment type="caution">
    <text evidence="2">The sequence shown here is derived from an EMBL/GenBank/DDBJ whole genome shotgun (WGS) entry which is preliminary data.</text>
</comment>
<evidence type="ECO:0000313" key="2">
    <source>
        <dbReference type="EMBL" id="KAB1439091.1"/>
    </source>
</evidence>
<evidence type="ECO:0000313" key="3">
    <source>
        <dbReference type="Proteomes" id="UP000438699"/>
    </source>
</evidence>
<dbReference type="AlphaFoldDB" id="A0A6N6N0W1"/>